<dbReference type="SMART" id="SM00338">
    <property type="entry name" value="BRLZ"/>
    <property type="match status" value="1"/>
</dbReference>
<dbReference type="EMBL" id="CANTUO010000002">
    <property type="protein sequence ID" value="CAI5758146.1"/>
    <property type="molecule type" value="Genomic_DNA"/>
</dbReference>
<feature type="coiled-coil region" evidence="4">
    <location>
        <begin position="250"/>
        <end position="280"/>
    </location>
</feature>
<feature type="domain" description="BZIP" evidence="5">
    <location>
        <begin position="238"/>
        <end position="275"/>
    </location>
</feature>
<evidence type="ECO:0000256" key="4">
    <source>
        <dbReference type="SAM" id="Coils"/>
    </source>
</evidence>
<dbReference type="PROSITE" id="PS00036">
    <property type="entry name" value="BZIP_BASIC"/>
    <property type="match status" value="1"/>
</dbReference>
<accession>A0A9W4TX34</accession>
<reference evidence="6" key="1">
    <citation type="submission" date="2022-12" db="EMBL/GenBank/DDBJ databases">
        <authorList>
            <person name="Brejova B."/>
        </authorList>
    </citation>
    <scope>NUCLEOTIDE SEQUENCE</scope>
</reference>
<dbReference type="GO" id="GO:0005667">
    <property type="term" value="C:transcription regulator complex"/>
    <property type="evidence" value="ECO:0007669"/>
    <property type="project" value="TreeGrafter"/>
</dbReference>
<dbReference type="PANTHER" id="PTHR11462">
    <property type="entry name" value="JUN TRANSCRIPTION FACTOR-RELATED"/>
    <property type="match status" value="1"/>
</dbReference>
<dbReference type="CDD" id="cd12192">
    <property type="entry name" value="GCN4_cent"/>
    <property type="match status" value="1"/>
</dbReference>
<dbReference type="Gene3D" id="3.30.160.60">
    <property type="entry name" value="Classic Zinc Finger"/>
    <property type="match status" value="1"/>
</dbReference>
<dbReference type="GO" id="GO:0000978">
    <property type="term" value="F:RNA polymerase II cis-regulatory region sequence-specific DNA binding"/>
    <property type="evidence" value="ECO:0007669"/>
    <property type="project" value="TreeGrafter"/>
</dbReference>
<keyword evidence="1" id="KW-0805">Transcription regulation</keyword>
<evidence type="ECO:0000256" key="2">
    <source>
        <dbReference type="ARBA" id="ARBA00023125"/>
    </source>
</evidence>
<dbReference type="Proteomes" id="UP001152885">
    <property type="component" value="Unassembled WGS sequence"/>
</dbReference>
<keyword evidence="2" id="KW-0238">DNA-binding</keyword>
<proteinExistence type="predicted"/>
<comment type="caution">
    <text evidence="6">The sequence shown here is derived from an EMBL/GenBank/DDBJ whole genome shotgun (WGS) entry which is preliminary data.</text>
</comment>
<dbReference type="OrthoDB" id="5419235at2759"/>
<protein>
    <recommendedName>
        <fullName evidence="5">BZIP domain-containing protein</fullName>
    </recommendedName>
</protein>
<keyword evidence="4" id="KW-0175">Coiled coil</keyword>
<sequence>MSATTTTTATTTATTATQMFHKEDSQFIESDLFLDTTAITGHHEDNMIVPKTAKVDSPEIDKAASPFHIHSSVLDSVFSSNLDDPNSNIDHTPMFDELDFILDGAKVNSKDDWVALFGDEEENQNEPLLNLNTIEEINEDDSMIPRDENLEGLFLEASPNNVNLSDDTISAATTQASSPSLSSCTVTTAPTSVKSVSAVKQLATPSSTPLLDTKGTKRKLKELKPITINETDDSIAIKRAKNTLAARKSRERKVQKMSMLENKVEELSNENERLKALLMANGIEF</sequence>
<dbReference type="PANTHER" id="PTHR11462:SF35">
    <property type="entry name" value="TRANSCRIPTION FACTOR JRA"/>
    <property type="match status" value="1"/>
</dbReference>
<dbReference type="InterPro" id="IPR046347">
    <property type="entry name" value="bZIP_sf"/>
</dbReference>
<name>A0A9W4TX34_9ASCO</name>
<evidence type="ECO:0000313" key="7">
    <source>
        <dbReference type="Proteomes" id="UP001152885"/>
    </source>
</evidence>
<evidence type="ECO:0000256" key="3">
    <source>
        <dbReference type="ARBA" id="ARBA00023163"/>
    </source>
</evidence>
<evidence type="ECO:0000259" key="5">
    <source>
        <dbReference type="PROSITE" id="PS50217"/>
    </source>
</evidence>
<keyword evidence="7" id="KW-1185">Reference proteome</keyword>
<keyword evidence="3" id="KW-0804">Transcription</keyword>
<dbReference type="GO" id="GO:0000981">
    <property type="term" value="F:DNA-binding transcription factor activity, RNA polymerase II-specific"/>
    <property type="evidence" value="ECO:0007669"/>
    <property type="project" value="TreeGrafter"/>
</dbReference>
<dbReference type="GO" id="GO:1903833">
    <property type="term" value="P:positive regulation of cellular response to amino acid starvation"/>
    <property type="evidence" value="ECO:0007669"/>
    <property type="project" value="TreeGrafter"/>
</dbReference>
<gene>
    <name evidence="6" type="ORF">CANVERA_P2659</name>
</gene>
<organism evidence="6 7">
    <name type="scientific">Candida verbasci</name>
    <dbReference type="NCBI Taxonomy" id="1227364"/>
    <lineage>
        <taxon>Eukaryota</taxon>
        <taxon>Fungi</taxon>
        <taxon>Dikarya</taxon>
        <taxon>Ascomycota</taxon>
        <taxon>Saccharomycotina</taxon>
        <taxon>Pichiomycetes</taxon>
        <taxon>Debaryomycetaceae</taxon>
        <taxon>Candida/Lodderomyces clade</taxon>
        <taxon>Candida</taxon>
    </lineage>
</organism>
<evidence type="ECO:0000256" key="1">
    <source>
        <dbReference type="ARBA" id="ARBA00023015"/>
    </source>
</evidence>
<dbReference type="SUPFAM" id="SSF57959">
    <property type="entry name" value="Leucine zipper domain"/>
    <property type="match status" value="1"/>
</dbReference>
<dbReference type="CDD" id="cd12193">
    <property type="entry name" value="bZIP_GCN4"/>
    <property type="match status" value="1"/>
</dbReference>
<dbReference type="GO" id="GO:0001080">
    <property type="term" value="P:nitrogen catabolite activation of transcription from RNA polymerase II promoter"/>
    <property type="evidence" value="ECO:0007669"/>
    <property type="project" value="TreeGrafter"/>
</dbReference>
<dbReference type="InterPro" id="IPR004827">
    <property type="entry name" value="bZIP"/>
</dbReference>
<evidence type="ECO:0000313" key="6">
    <source>
        <dbReference type="EMBL" id="CAI5758146.1"/>
    </source>
</evidence>
<dbReference type="InterPro" id="IPR050946">
    <property type="entry name" value="AP-1_TF_bZIP"/>
</dbReference>
<dbReference type="AlphaFoldDB" id="A0A9W4TX34"/>
<dbReference type="PROSITE" id="PS50217">
    <property type="entry name" value="BZIP"/>
    <property type="match status" value="1"/>
</dbReference>
<dbReference type="Pfam" id="PF07716">
    <property type="entry name" value="bZIP_2"/>
    <property type="match status" value="1"/>
</dbReference>